<name>A0A1T4LFQ6_TREPO</name>
<dbReference type="STRING" id="261392.SAMN02745149_01576"/>
<evidence type="ECO:0000256" key="1">
    <source>
        <dbReference type="SAM" id="Phobius"/>
    </source>
</evidence>
<keyword evidence="1" id="KW-1133">Transmembrane helix</keyword>
<organism evidence="2 3">
    <name type="scientific">Treponema porcinum</name>
    <dbReference type="NCBI Taxonomy" id="261392"/>
    <lineage>
        <taxon>Bacteria</taxon>
        <taxon>Pseudomonadati</taxon>
        <taxon>Spirochaetota</taxon>
        <taxon>Spirochaetia</taxon>
        <taxon>Spirochaetales</taxon>
        <taxon>Treponemataceae</taxon>
        <taxon>Treponema</taxon>
    </lineage>
</organism>
<dbReference type="Proteomes" id="UP000190423">
    <property type="component" value="Unassembled WGS sequence"/>
</dbReference>
<protein>
    <submittedName>
        <fullName evidence="2">Sporulation and spore germination</fullName>
    </submittedName>
</protein>
<dbReference type="EMBL" id="FUWG01000011">
    <property type="protein sequence ID" value="SJZ53417.1"/>
    <property type="molecule type" value="Genomic_DNA"/>
</dbReference>
<proteinExistence type="predicted"/>
<evidence type="ECO:0000313" key="2">
    <source>
        <dbReference type="EMBL" id="SJZ53417.1"/>
    </source>
</evidence>
<dbReference type="GeneID" id="78316863"/>
<keyword evidence="1" id="KW-0812">Transmembrane</keyword>
<evidence type="ECO:0000313" key="3">
    <source>
        <dbReference type="Proteomes" id="UP000190423"/>
    </source>
</evidence>
<dbReference type="OrthoDB" id="359886at2"/>
<reference evidence="2 3" key="1">
    <citation type="submission" date="2017-02" db="EMBL/GenBank/DDBJ databases">
        <authorList>
            <person name="Peterson S.W."/>
        </authorList>
    </citation>
    <scope>NUCLEOTIDE SEQUENCE [LARGE SCALE GENOMIC DNA]</scope>
    <source>
        <strain evidence="2 3">ATCC BAA-908</strain>
    </source>
</reference>
<gene>
    <name evidence="2" type="ORF">SAMN02745149_01576</name>
</gene>
<accession>A0A1T4LFQ6</accession>
<dbReference type="RefSeq" id="WP_078933483.1">
    <property type="nucleotide sequence ID" value="NZ_FUWG01000011.1"/>
</dbReference>
<keyword evidence="3" id="KW-1185">Reference proteome</keyword>
<keyword evidence="1" id="KW-0472">Membrane</keyword>
<dbReference type="AlphaFoldDB" id="A0A1T4LFQ6"/>
<feature type="transmembrane region" description="Helical" evidence="1">
    <location>
        <begin position="12"/>
        <end position="32"/>
    </location>
</feature>
<sequence>MKIKIPRLRIHSYILLAVIALSAAVSFIVWAVHFPGVRRTFVYESAASGSYSIESRYLVSDPEQGKIRNYIDELLLGPISEHCRPIFADGTCVLSCFRRNSVLYVEISDDFLLDDAEKTDFRKKCGLFKKNIIRNFPGIKQVVVFAGGNELFADDK</sequence>